<dbReference type="CDD" id="cd06587">
    <property type="entry name" value="VOC"/>
    <property type="match status" value="1"/>
</dbReference>
<dbReference type="eggNOG" id="COG0346">
    <property type="taxonomic scope" value="Bacteria"/>
</dbReference>
<keyword evidence="3" id="KW-1185">Reference proteome</keyword>
<dbReference type="RefSeq" id="WP_005859438.1">
    <property type="nucleotide sequence ID" value="NZ_AAYA01000007.1"/>
</dbReference>
<dbReference type="InterPro" id="IPR050383">
    <property type="entry name" value="GlyoxalaseI/FosfomycinResist"/>
</dbReference>
<dbReference type="Proteomes" id="UP000005713">
    <property type="component" value="Unassembled WGS sequence"/>
</dbReference>
<protein>
    <submittedName>
        <fullName evidence="2">Potential extradiol-cleaving dioxygenase of dihydroxy-substituted aromatic compound</fullName>
    </submittedName>
</protein>
<dbReference type="PROSITE" id="PS51819">
    <property type="entry name" value="VOC"/>
    <property type="match status" value="1"/>
</dbReference>
<dbReference type="AlphaFoldDB" id="A3K4A7"/>
<dbReference type="OrthoDB" id="9803142at2"/>
<evidence type="ECO:0000259" key="1">
    <source>
        <dbReference type="PROSITE" id="PS51819"/>
    </source>
</evidence>
<name>A3K4A7_SAGS3</name>
<dbReference type="PANTHER" id="PTHR21366">
    <property type="entry name" value="GLYOXALASE FAMILY PROTEIN"/>
    <property type="match status" value="1"/>
</dbReference>
<feature type="domain" description="VOC" evidence="1">
    <location>
        <begin position="9"/>
        <end position="141"/>
    </location>
</feature>
<comment type="caution">
    <text evidence="2">The sequence shown here is derived from an EMBL/GenBank/DDBJ whole genome shotgun (WGS) entry which is preliminary data.</text>
</comment>
<accession>A3K4A7</accession>
<dbReference type="GO" id="GO:0051213">
    <property type="term" value="F:dioxygenase activity"/>
    <property type="evidence" value="ECO:0007669"/>
    <property type="project" value="UniProtKB-KW"/>
</dbReference>
<gene>
    <name evidence="2" type="ORF">SSE37_01095</name>
</gene>
<proteinExistence type="predicted"/>
<organism evidence="2 3">
    <name type="scientific">Sagittula stellata (strain ATCC 700073 / DSM 11524 / E-37)</name>
    <dbReference type="NCBI Taxonomy" id="388399"/>
    <lineage>
        <taxon>Bacteria</taxon>
        <taxon>Pseudomonadati</taxon>
        <taxon>Pseudomonadota</taxon>
        <taxon>Alphaproteobacteria</taxon>
        <taxon>Rhodobacterales</taxon>
        <taxon>Roseobacteraceae</taxon>
        <taxon>Sagittula</taxon>
    </lineage>
</organism>
<keyword evidence="2" id="KW-0223">Dioxygenase</keyword>
<reference evidence="2 3" key="1">
    <citation type="submission" date="2006-06" db="EMBL/GenBank/DDBJ databases">
        <authorList>
            <person name="Moran M.A."/>
            <person name="Ferriera S."/>
            <person name="Johnson J."/>
            <person name="Kravitz S."/>
            <person name="Beeson K."/>
            <person name="Sutton G."/>
            <person name="Rogers Y.-H."/>
            <person name="Friedman R."/>
            <person name="Frazier M."/>
            <person name="Venter J.C."/>
        </authorList>
    </citation>
    <scope>NUCLEOTIDE SEQUENCE [LARGE SCALE GENOMIC DNA]</scope>
    <source>
        <strain evidence="2 3">E-37</strain>
    </source>
</reference>
<sequence>MTSIPKIKGMYHYSFPCRDGEETRQFYEDLLGLPLVTCMQADKVPSTGEEKPYAHFFFEMGDGSYMAFFDLGENEMPKPSPNTPAWVMHFAMEMDSIEDVLAMRKRLHDAGVEVTDIVDHEFIHSIYFFDPNGLRLEVTTRVEPPSYMEAEKTRAHAGLDAWTKKKKALLAAKG</sequence>
<dbReference type="Pfam" id="PF00903">
    <property type="entry name" value="Glyoxalase"/>
    <property type="match status" value="1"/>
</dbReference>
<dbReference type="SUPFAM" id="SSF54593">
    <property type="entry name" value="Glyoxalase/Bleomycin resistance protein/Dihydroxybiphenyl dioxygenase"/>
    <property type="match status" value="1"/>
</dbReference>
<evidence type="ECO:0000313" key="2">
    <source>
        <dbReference type="EMBL" id="EBA07806.1"/>
    </source>
</evidence>
<keyword evidence="2" id="KW-0560">Oxidoreductase</keyword>
<dbReference type="Gene3D" id="3.10.180.10">
    <property type="entry name" value="2,3-Dihydroxybiphenyl 1,2-Dioxygenase, domain 1"/>
    <property type="match status" value="1"/>
</dbReference>
<dbReference type="PANTHER" id="PTHR21366:SF30">
    <property type="entry name" value="BLL2330 PROTEIN"/>
    <property type="match status" value="1"/>
</dbReference>
<evidence type="ECO:0000313" key="3">
    <source>
        <dbReference type="Proteomes" id="UP000005713"/>
    </source>
</evidence>
<dbReference type="EMBL" id="AAYA01000007">
    <property type="protein sequence ID" value="EBA07806.1"/>
    <property type="molecule type" value="Genomic_DNA"/>
</dbReference>
<dbReference type="InterPro" id="IPR029068">
    <property type="entry name" value="Glyas_Bleomycin-R_OHBP_Dase"/>
</dbReference>
<dbReference type="InterPro" id="IPR037523">
    <property type="entry name" value="VOC_core"/>
</dbReference>
<dbReference type="InterPro" id="IPR004360">
    <property type="entry name" value="Glyas_Fos-R_dOase_dom"/>
</dbReference>